<dbReference type="Proteomes" id="UP000368418">
    <property type="component" value="Unassembled WGS sequence"/>
</dbReference>
<proteinExistence type="predicted"/>
<sequence>MRTFSLSANIENGFAEGSQYIVTPNAQKAIHNIVNDFRSGIHSFTIIGTYGTGKSSFLLALESDLLRKSEKKYLLEESNLSDSSGGYEFLNIIGDYAELSKLLSQKLNVEGSSNSILDELKYYYNSCQQKKKFLIVVVDEFGKVLEHAAKNDPEQELYFMQKLAEFVNVPNRNILLLTTLHQNFSSYAKGLSEAQSNEWTKVKGRFKEITFVEPIEQLLQLASQQLQDERSTKVPSYTSEIFKLAKETRFVSQDFSEDVANQLYPLDTFSAYAITTAIQRYGQNERSLFTFLSSKGSNSVSEFETAKNLTYNLQKVYDYILYNFYSYLKDANADSMSWSSMQVSIERVEGQNWEDKEQMLAAVNIVKAIGLLNLFSVAGFRLTAESMATYARLAMNIPDAESIIRQLETKKIIRFAAYKERLMLFEGTDVDLEAEIREAGLMVARPVVFVNELRVFFNKRISPVKAHYYHKGTPRFFDYRIEEEPLDITPSGDTDGYIELIFSTSKNALKDIKEKSENSEHALIFAYFTNTEDIVEHLYSINKYRYLLERVLDKNDRVAVSEIQKLKEYEETLLNKSISDNLFSYRNRVVWIYNGKEQKVESHRDFNQLLSLVCNEVYSKTPVMINELFNKHKLSGTISAAKKNYLVALTEHSSDPDLGFPDEKFPPEKTIYYSLLKNTGLHKDGNFADMPTNDGIMPLWDACEFFLRNTENKARKISELIKMLSAQPYKLKQGFLDFWIPTYLYIKRQDFALYDASRGAYMPEVNMEFFDLLQKHPADFEIKKFAMDGVKLGFFNQYRRFVNLGDEFSITNENFIETIKPFLSFYVRLNDYTKHTHKFDHSSTMRFRDVLATAKDPEKAFFEDLPEALGFDQEKLKQKEFINQYGQIIQRAIRELRTCYTHLIDRLEERLVDGLGLESGEYSEYVIEIRHRLANVKTYLLTDKQREFYHHAMTEYDNRILWYQSICYTILEQRLDALRDEQEEKLADDLVYLFHECEKYSAISKHTNKGDNNEAYSFDLVTNKGTNVRTQTYVLPEKDKERSSELEIKISKLLSGDTNVDVCTLLSILNKKMKQ</sequence>
<name>A0A9P4E1U8_9BACE</name>
<protein>
    <recommendedName>
        <fullName evidence="3">ATP-binding protein</fullName>
    </recommendedName>
</protein>
<dbReference type="RefSeq" id="WP_149882444.1">
    <property type="nucleotide sequence ID" value="NZ_VVXN01000005.1"/>
</dbReference>
<dbReference type="InterPro" id="IPR027417">
    <property type="entry name" value="P-loop_NTPase"/>
</dbReference>
<accession>A0A9P4E1U8</accession>
<comment type="caution">
    <text evidence="1">The sequence shown here is derived from an EMBL/GenBank/DDBJ whole genome shotgun (WGS) entry which is preliminary data.</text>
</comment>
<evidence type="ECO:0000313" key="1">
    <source>
        <dbReference type="EMBL" id="KAA5503726.1"/>
    </source>
</evidence>
<evidence type="ECO:0008006" key="3">
    <source>
        <dbReference type="Google" id="ProtNLM"/>
    </source>
</evidence>
<gene>
    <name evidence="1" type="ORF">F2Y31_00265</name>
</gene>
<reference evidence="1 2" key="1">
    <citation type="journal article" date="2019" name="Nat. Med.">
        <title>A library of human gut bacterial isolates paired with longitudinal multiomics data enables mechanistic microbiome research.</title>
        <authorList>
            <person name="Poyet M."/>
            <person name="Groussin M."/>
            <person name="Gibbons S.M."/>
            <person name="Avila-Pacheco J."/>
            <person name="Jiang X."/>
            <person name="Kearney S.M."/>
            <person name="Perrotta A.R."/>
            <person name="Berdy B."/>
            <person name="Zhao S."/>
            <person name="Lieberman T.D."/>
            <person name="Swanson P.K."/>
            <person name="Smith M."/>
            <person name="Roesemann S."/>
            <person name="Alexander J.E."/>
            <person name="Rich S.A."/>
            <person name="Livny J."/>
            <person name="Vlamakis H."/>
            <person name="Clish C."/>
            <person name="Bullock K."/>
            <person name="Deik A."/>
            <person name="Scott J."/>
            <person name="Pierce K.A."/>
            <person name="Xavier R.J."/>
            <person name="Alm E.J."/>
        </authorList>
    </citation>
    <scope>NUCLEOTIDE SEQUENCE [LARGE SCALE GENOMIC DNA]</scope>
    <source>
        <strain evidence="1 2">BIOML-A19</strain>
    </source>
</reference>
<dbReference type="Gene3D" id="3.40.50.300">
    <property type="entry name" value="P-loop containing nucleotide triphosphate hydrolases"/>
    <property type="match status" value="1"/>
</dbReference>
<evidence type="ECO:0000313" key="2">
    <source>
        <dbReference type="Proteomes" id="UP000368418"/>
    </source>
</evidence>
<dbReference type="AlphaFoldDB" id="A0A9P4E1U8"/>
<organism evidence="1 2">
    <name type="scientific">Bacteroides caccae</name>
    <dbReference type="NCBI Taxonomy" id="47678"/>
    <lineage>
        <taxon>Bacteria</taxon>
        <taxon>Pseudomonadati</taxon>
        <taxon>Bacteroidota</taxon>
        <taxon>Bacteroidia</taxon>
        <taxon>Bacteroidales</taxon>
        <taxon>Bacteroidaceae</taxon>
        <taxon>Bacteroides</taxon>
    </lineage>
</organism>
<dbReference type="EMBL" id="VVYD01000001">
    <property type="protein sequence ID" value="KAA5503726.1"/>
    <property type="molecule type" value="Genomic_DNA"/>
</dbReference>
<dbReference type="SUPFAM" id="SSF52540">
    <property type="entry name" value="P-loop containing nucleoside triphosphate hydrolases"/>
    <property type="match status" value="1"/>
</dbReference>